<feature type="domain" description="GH18" evidence="11">
    <location>
        <begin position="21"/>
        <end position="296"/>
    </location>
</feature>
<dbReference type="GO" id="GO:0050832">
    <property type="term" value="P:defense response to fungus"/>
    <property type="evidence" value="ECO:0000318"/>
    <property type="project" value="GO_Central"/>
</dbReference>
<evidence type="ECO:0000256" key="7">
    <source>
        <dbReference type="ARBA" id="ARBA00023326"/>
    </source>
</evidence>
<organism evidence="13">
    <name type="scientific">Selaginella moellendorffii</name>
    <name type="common">Spikemoss</name>
    <dbReference type="NCBI Taxonomy" id="88036"/>
    <lineage>
        <taxon>Eukaryota</taxon>
        <taxon>Viridiplantae</taxon>
        <taxon>Streptophyta</taxon>
        <taxon>Embryophyta</taxon>
        <taxon>Tracheophyta</taxon>
        <taxon>Lycopodiopsida</taxon>
        <taxon>Selaginellales</taxon>
        <taxon>Selaginellaceae</taxon>
        <taxon>Selaginella</taxon>
    </lineage>
</organism>
<dbReference type="OMA" id="YQYMIST"/>
<dbReference type="GO" id="GO:0008843">
    <property type="term" value="F:endochitinase activity"/>
    <property type="evidence" value="ECO:0007669"/>
    <property type="project" value="UniProtKB-EC"/>
</dbReference>
<evidence type="ECO:0000256" key="3">
    <source>
        <dbReference type="ARBA" id="ARBA00022801"/>
    </source>
</evidence>
<comment type="similarity">
    <text evidence="9">Belongs to the glycosyl hydrolase 18 family.</text>
</comment>
<feature type="signal peptide" evidence="10">
    <location>
        <begin position="1"/>
        <end position="18"/>
    </location>
</feature>
<dbReference type="GO" id="GO:0000272">
    <property type="term" value="P:polysaccharide catabolic process"/>
    <property type="evidence" value="ECO:0007669"/>
    <property type="project" value="UniProtKB-KW"/>
</dbReference>
<evidence type="ECO:0000256" key="5">
    <source>
        <dbReference type="ARBA" id="ARBA00023157"/>
    </source>
</evidence>
<comment type="catalytic activity">
    <reaction evidence="1">
        <text>Random endo-hydrolysis of N-acetyl-beta-D-glucosaminide (1-&gt;4)-beta-linkages in chitin and chitodextrins.</text>
        <dbReference type="EC" id="3.2.1.14"/>
    </reaction>
</comment>
<dbReference type="PANTHER" id="PTHR45708:SF49">
    <property type="entry name" value="ENDOCHITINASE"/>
    <property type="match status" value="1"/>
</dbReference>
<dbReference type="InterPro" id="IPR001579">
    <property type="entry name" value="Glyco_hydro_18_chit_AS"/>
</dbReference>
<evidence type="ECO:0000256" key="2">
    <source>
        <dbReference type="ARBA" id="ARBA00012729"/>
    </source>
</evidence>
<keyword evidence="13" id="KW-1185">Reference proteome</keyword>
<dbReference type="KEGG" id="smo:SELMODRAFT_232123"/>
<keyword evidence="7" id="KW-0119">Carbohydrate metabolism</keyword>
<dbReference type="InterPro" id="IPR017853">
    <property type="entry name" value="GH"/>
</dbReference>
<evidence type="ECO:0000256" key="1">
    <source>
        <dbReference type="ARBA" id="ARBA00000822"/>
    </source>
</evidence>
<keyword evidence="7" id="KW-0624">Polysaccharide degradation</keyword>
<dbReference type="eggNOG" id="KOG4701">
    <property type="taxonomic scope" value="Eukaryota"/>
</dbReference>
<dbReference type="GO" id="GO:0006032">
    <property type="term" value="P:chitin catabolic process"/>
    <property type="evidence" value="ECO:0007669"/>
    <property type="project" value="UniProtKB-KW"/>
</dbReference>
<protein>
    <recommendedName>
        <fullName evidence="2">chitinase</fullName>
        <ecNumber evidence="2">3.2.1.14</ecNumber>
    </recommendedName>
</protein>
<dbReference type="HOGENOM" id="CLU_007818_0_1_1"/>
<dbReference type="OrthoDB" id="6020543at2759"/>
<evidence type="ECO:0000313" key="12">
    <source>
        <dbReference type="EMBL" id="EFJ25334.1"/>
    </source>
</evidence>
<feature type="chain" id="PRO_5003122034" description="chitinase" evidence="10">
    <location>
        <begin position="19"/>
        <end position="296"/>
    </location>
</feature>
<dbReference type="Pfam" id="PF00704">
    <property type="entry name" value="Glyco_hydro_18"/>
    <property type="match status" value="1"/>
</dbReference>
<keyword evidence="3 8" id="KW-0378">Hydrolase</keyword>
<evidence type="ECO:0000259" key="11">
    <source>
        <dbReference type="PROSITE" id="PS51910"/>
    </source>
</evidence>
<evidence type="ECO:0000256" key="9">
    <source>
        <dbReference type="RuleBase" id="RU004453"/>
    </source>
</evidence>
<name>D8RR47_SELML</name>
<accession>D8RR47</accession>
<evidence type="ECO:0000313" key="13">
    <source>
        <dbReference type="Proteomes" id="UP000001514"/>
    </source>
</evidence>
<reference evidence="12 13" key="1">
    <citation type="journal article" date="2011" name="Science">
        <title>The Selaginella genome identifies genetic changes associated with the evolution of vascular plants.</title>
        <authorList>
            <person name="Banks J.A."/>
            <person name="Nishiyama T."/>
            <person name="Hasebe M."/>
            <person name="Bowman J.L."/>
            <person name="Gribskov M."/>
            <person name="dePamphilis C."/>
            <person name="Albert V.A."/>
            <person name="Aono N."/>
            <person name="Aoyama T."/>
            <person name="Ambrose B.A."/>
            <person name="Ashton N.W."/>
            <person name="Axtell M.J."/>
            <person name="Barker E."/>
            <person name="Barker M.S."/>
            <person name="Bennetzen J.L."/>
            <person name="Bonawitz N.D."/>
            <person name="Chapple C."/>
            <person name="Cheng C."/>
            <person name="Correa L.G."/>
            <person name="Dacre M."/>
            <person name="DeBarry J."/>
            <person name="Dreyer I."/>
            <person name="Elias M."/>
            <person name="Engstrom E.M."/>
            <person name="Estelle M."/>
            <person name="Feng L."/>
            <person name="Finet C."/>
            <person name="Floyd S.K."/>
            <person name="Frommer W.B."/>
            <person name="Fujita T."/>
            <person name="Gramzow L."/>
            <person name="Gutensohn M."/>
            <person name="Harholt J."/>
            <person name="Hattori M."/>
            <person name="Heyl A."/>
            <person name="Hirai T."/>
            <person name="Hiwatashi Y."/>
            <person name="Ishikawa M."/>
            <person name="Iwata M."/>
            <person name="Karol K.G."/>
            <person name="Koehler B."/>
            <person name="Kolukisaoglu U."/>
            <person name="Kubo M."/>
            <person name="Kurata T."/>
            <person name="Lalonde S."/>
            <person name="Li K."/>
            <person name="Li Y."/>
            <person name="Litt A."/>
            <person name="Lyons E."/>
            <person name="Manning G."/>
            <person name="Maruyama T."/>
            <person name="Michael T.P."/>
            <person name="Mikami K."/>
            <person name="Miyazaki S."/>
            <person name="Morinaga S."/>
            <person name="Murata T."/>
            <person name="Mueller-Roeber B."/>
            <person name="Nelson D.R."/>
            <person name="Obara M."/>
            <person name="Oguri Y."/>
            <person name="Olmstead R.G."/>
            <person name="Onodera N."/>
            <person name="Petersen B.L."/>
            <person name="Pils B."/>
            <person name="Prigge M."/>
            <person name="Rensing S.A."/>
            <person name="Riano-Pachon D.M."/>
            <person name="Roberts A.W."/>
            <person name="Sato Y."/>
            <person name="Scheller H.V."/>
            <person name="Schulz B."/>
            <person name="Schulz C."/>
            <person name="Shakirov E.V."/>
            <person name="Shibagaki N."/>
            <person name="Shinohara N."/>
            <person name="Shippen D.E."/>
            <person name="Soerensen I."/>
            <person name="Sotooka R."/>
            <person name="Sugimoto N."/>
            <person name="Sugita M."/>
            <person name="Sumikawa N."/>
            <person name="Tanurdzic M."/>
            <person name="Theissen G."/>
            <person name="Ulvskov P."/>
            <person name="Wakazuki S."/>
            <person name="Weng J.K."/>
            <person name="Willats W.W."/>
            <person name="Wipf D."/>
            <person name="Wolf P.G."/>
            <person name="Yang L."/>
            <person name="Zimmer A.D."/>
            <person name="Zhu Q."/>
            <person name="Mitros T."/>
            <person name="Hellsten U."/>
            <person name="Loque D."/>
            <person name="Otillar R."/>
            <person name="Salamov A."/>
            <person name="Schmutz J."/>
            <person name="Shapiro H."/>
            <person name="Lindquist E."/>
            <person name="Lucas S."/>
            <person name="Rokhsar D."/>
            <person name="Grigoriev I.V."/>
        </authorList>
    </citation>
    <scope>NUCLEOTIDE SEQUENCE [LARGE SCALE GENOMIC DNA]</scope>
</reference>
<keyword evidence="4" id="KW-0146">Chitin degradation</keyword>
<dbReference type="SUPFAM" id="SSF51445">
    <property type="entry name" value="(Trans)glycosidases"/>
    <property type="match status" value="1"/>
</dbReference>
<dbReference type="InParanoid" id="D8RR47"/>
<gene>
    <name evidence="12" type="ORF">SELMODRAFT_232123</name>
</gene>
<dbReference type="Proteomes" id="UP000001514">
    <property type="component" value="Unassembled WGS sequence"/>
</dbReference>
<dbReference type="Gramene" id="EFJ25334">
    <property type="protein sequence ID" value="EFJ25334"/>
    <property type="gene ID" value="SELMODRAFT_232123"/>
</dbReference>
<dbReference type="AlphaFoldDB" id="D8RR47"/>
<dbReference type="EMBL" id="GL377587">
    <property type="protein sequence ID" value="EFJ25334.1"/>
    <property type="molecule type" value="Genomic_DNA"/>
</dbReference>
<keyword evidence="10" id="KW-0732">Signal</keyword>
<dbReference type="CDD" id="cd02877">
    <property type="entry name" value="GH18_hevamine_XipI_class_III"/>
    <property type="match status" value="1"/>
</dbReference>
<sequence>MFLVILAVLAPVAPKASAAKGSIAIYWGQNGNEGSLANACSNGTYKIIMLSFLNVFGGGQIPQLNLAGHCDPSSNGCVTLSSQIASCQSKGIQILLSLGGAVGNYTISSASDARSVARYLWNNFLGGRSSSRPLGSAVLDGIDFDIENGAIPDRYALLAQAIRDVSRGSSRRVLISAAPQCPFPDANLGSAIAKQGLFDYVYVQFYNNPPCQYDGSNTTRLLDSWKEWNSKTPNVKIFMGLPAAPAAAGSGFVPSQVLRSQVLPRIRSSPKYGGVMFWSVFFDRQTSYSQSIKASV</sequence>
<dbReference type="FunCoup" id="D8RR47">
    <property type="interactions" value="518"/>
</dbReference>
<dbReference type="InterPro" id="IPR045321">
    <property type="entry name" value="Cts1-like"/>
</dbReference>
<evidence type="ECO:0000256" key="8">
    <source>
        <dbReference type="RuleBase" id="RU000489"/>
    </source>
</evidence>
<dbReference type="GO" id="GO:0005576">
    <property type="term" value="C:extracellular region"/>
    <property type="evidence" value="ECO:0000318"/>
    <property type="project" value="GO_Central"/>
</dbReference>
<proteinExistence type="inferred from homology"/>
<dbReference type="PROSITE" id="PS51910">
    <property type="entry name" value="GH18_2"/>
    <property type="match status" value="1"/>
</dbReference>
<dbReference type="FunFam" id="3.20.20.80:FF:000015">
    <property type="entry name" value="Acidic endochitinase SE2"/>
    <property type="match status" value="1"/>
</dbReference>
<dbReference type="InterPro" id="IPR050542">
    <property type="entry name" value="Glycosyl_Hydrlase18_Chitinase"/>
</dbReference>
<evidence type="ECO:0000256" key="4">
    <source>
        <dbReference type="ARBA" id="ARBA00023024"/>
    </source>
</evidence>
<dbReference type="EC" id="3.2.1.14" evidence="2"/>
<dbReference type="PANTHER" id="PTHR45708">
    <property type="entry name" value="ENDOCHITINASE"/>
    <property type="match status" value="1"/>
</dbReference>
<dbReference type="STRING" id="88036.D8RR47"/>
<evidence type="ECO:0000256" key="6">
    <source>
        <dbReference type="ARBA" id="ARBA00023295"/>
    </source>
</evidence>
<keyword evidence="6 8" id="KW-0326">Glycosidase</keyword>
<dbReference type="InterPro" id="IPR001223">
    <property type="entry name" value="Glyco_hydro18_cat"/>
</dbReference>
<dbReference type="PROSITE" id="PS01095">
    <property type="entry name" value="GH18_1"/>
    <property type="match status" value="1"/>
</dbReference>
<dbReference type="Gene3D" id="3.20.20.80">
    <property type="entry name" value="Glycosidases"/>
    <property type="match status" value="1"/>
</dbReference>
<keyword evidence="5" id="KW-1015">Disulfide bond</keyword>
<evidence type="ECO:0000256" key="10">
    <source>
        <dbReference type="SAM" id="SignalP"/>
    </source>
</evidence>